<evidence type="ECO:0000313" key="3">
    <source>
        <dbReference type="Proteomes" id="UP000886687"/>
    </source>
</evidence>
<feature type="region of interest" description="Disordered" evidence="1">
    <location>
        <begin position="1"/>
        <end position="37"/>
    </location>
</feature>
<feature type="compositionally biased region" description="Basic residues" evidence="1">
    <location>
        <begin position="1"/>
        <end position="31"/>
    </location>
</feature>
<feature type="compositionally biased region" description="Basic and acidic residues" evidence="1">
    <location>
        <begin position="58"/>
        <end position="69"/>
    </location>
</feature>
<protein>
    <submittedName>
        <fullName evidence="2">Uncharacterized protein</fullName>
    </submittedName>
</protein>
<dbReference type="Proteomes" id="UP000886687">
    <property type="component" value="Unassembled WGS sequence"/>
</dbReference>
<name>A0A9E4K3N5_9GAMM</name>
<dbReference type="AlphaFoldDB" id="A0A9E4K3N5"/>
<evidence type="ECO:0000313" key="2">
    <source>
        <dbReference type="EMBL" id="MCG7938632.1"/>
    </source>
</evidence>
<reference evidence="2" key="1">
    <citation type="journal article" date="2021" name="Proc. Natl. Acad. Sci. U.S.A.">
        <title>Global biogeography of chemosynthetic symbionts reveals both localized and globally distributed symbiont groups. .</title>
        <authorList>
            <person name="Osvatic J.T."/>
            <person name="Wilkins L.G.E."/>
            <person name="Leibrecht L."/>
            <person name="Leray M."/>
            <person name="Zauner S."/>
            <person name="Polzin J."/>
            <person name="Camacho Y."/>
            <person name="Gros O."/>
            <person name="van Gils J.A."/>
            <person name="Eisen J.A."/>
            <person name="Petersen J.M."/>
            <person name="Yuen B."/>
        </authorList>
    </citation>
    <scope>NUCLEOTIDE SEQUENCE</scope>
    <source>
        <strain evidence="2">MAGL173</strain>
    </source>
</reference>
<evidence type="ECO:0000256" key="1">
    <source>
        <dbReference type="SAM" id="MobiDB-lite"/>
    </source>
</evidence>
<dbReference type="EMBL" id="JAEPDI010000003">
    <property type="protein sequence ID" value="MCG7938632.1"/>
    <property type="molecule type" value="Genomic_DNA"/>
</dbReference>
<feature type="region of interest" description="Disordered" evidence="1">
    <location>
        <begin position="58"/>
        <end position="97"/>
    </location>
</feature>
<organism evidence="2 3">
    <name type="scientific">Candidatus Thiodiazotropha lotti</name>
    <dbReference type="NCBI Taxonomy" id="2792787"/>
    <lineage>
        <taxon>Bacteria</taxon>
        <taxon>Pseudomonadati</taxon>
        <taxon>Pseudomonadota</taxon>
        <taxon>Gammaproteobacteria</taxon>
        <taxon>Chromatiales</taxon>
        <taxon>Sedimenticolaceae</taxon>
        <taxon>Candidatus Thiodiazotropha</taxon>
    </lineage>
</organism>
<comment type="caution">
    <text evidence="2">The sequence shown here is derived from an EMBL/GenBank/DDBJ whole genome shotgun (WGS) entry which is preliminary data.</text>
</comment>
<accession>A0A9E4K3N5</accession>
<gene>
    <name evidence="2" type="ORF">JAZ04_07215</name>
</gene>
<proteinExistence type="predicted"/>
<sequence>MTKKEKKLKKRGKEKLSKKNKTIGKQVKQKSTKASELKSRIKMLEAVVEKRERTIAKLKTKLDESESRKEKKRGKQKSPGGAAKLLRSQRSSRVGLNQRDAWRRHGYLRSRYEYYLEQNEEKTVARQHAGEDLVEKFGEEAGYTELQLEQILS</sequence>